<feature type="region of interest" description="Disordered" evidence="5">
    <location>
        <begin position="619"/>
        <end position="643"/>
    </location>
</feature>
<dbReference type="FunFam" id="2.130.10.10:FF:000661">
    <property type="entry name" value="Uncharacterized protein, isoform A"/>
    <property type="match status" value="1"/>
</dbReference>
<dbReference type="InterPro" id="IPR039085">
    <property type="entry name" value="DCA10"/>
</dbReference>
<dbReference type="SUPFAM" id="SSF50978">
    <property type="entry name" value="WD40 repeat-like"/>
    <property type="match status" value="1"/>
</dbReference>
<evidence type="ECO:0000256" key="3">
    <source>
        <dbReference type="ARBA" id="ARBA00022737"/>
    </source>
</evidence>
<name>A0A7R9FK75_9NEOP</name>
<dbReference type="SMART" id="SM00320">
    <property type="entry name" value="WD40"/>
    <property type="match status" value="4"/>
</dbReference>
<keyword evidence="2 4" id="KW-0853">WD repeat</keyword>
<proteinExistence type="inferred from homology"/>
<dbReference type="PROSITE" id="PS00678">
    <property type="entry name" value="WD_REPEATS_1"/>
    <property type="match status" value="1"/>
</dbReference>
<dbReference type="InterPro" id="IPR036322">
    <property type="entry name" value="WD40_repeat_dom_sf"/>
</dbReference>
<dbReference type="PANTHER" id="PTHR14588">
    <property type="entry name" value="DDB1- AND CUL4-ASSOCIATED FACTOR 10"/>
    <property type="match status" value="1"/>
</dbReference>
<evidence type="ECO:0000256" key="5">
    <source>
        <dbReference type="SAM" id="MobiDB-lite"/>
    </source>
</evidence>
<dbReference type="InterPro" id="IPR001680">
    <property type="entry name" value="WD40_rpt"/>
</dbReference>
<feature type="compositionally biased region" description="Basic and acidic residues" evidence="5">
    <location>
        <begin position="619"/>
        <end position="630"/>
    </location>
</feature>
<dbReference type="GO" id="GO:0080008">
    <property type="term" value="C:Cul4-RING E3 ubiquitin ligase complex"/>
    <property type="evidence" value="ECO:0007669"/>
    <property type="project" value="TreeGrafter"/>
</dbReference>
<evidence type="ECO:0000256" key="4">
    <source>
        <dbReference type="PROSITE-ProRule" id="PRU00221"/>
    </source>
</evidence>
<feature type="repeat" description="WD" evidence="4">
    <location>
        <begin position="108"/>
        <end position="148"/>
    </location>
</feature>
<dbReference type="PROSITE" id="PS50082">
    <property type="entry name" value="WD_REPEATS_2"/>
    <property type="match status" value="2"/>
</dbReference>
<comment type="similarity">
    <text evidence="1">Belongs to the WD repeat DCAF10 family.</text>
</comment>
<dbReference type="Gene3D" id="2.130.10.10">
    <property type="entry name" value="YVTN repeat-like/Quinoprotein amine dehydrogenase"/>
    <property type="match status" value="1"/>
</dbReference>
<dbReference type="AlphaFoldDB" id="A0A7R9FK75"/>
<reference evidence="6" key="1">
    <citation type="submission" date="2020-11" db="EMBL/GenBank/DDBJ databases">
        <authorList>
            <person name="Tran Van P."/>
        </authorList>
    </citation>
    <scope>NUCLEOTIDE SEQUENCE</scope>
</reference>
<dbReference type="InterPro" id="IPR015943">
    <property type="entry name" value="WD40/YVTN_repeat-like_dom_sf"/>
</dbReference>
<dbReference type="Pfam" id="PF00400">
    <property type="entry name" value="WD40"/>
    <property type="match status" value="3"/>
</dbReference>
<accession>A0A7R9FK75</accession>
<protein>
    <submittedName>
        <fullName evidence="6">Uncharacterized protein</fullName>
    </submittedName>
</protein>
<feature type="region of interest" description="Disordered" evidence="5">
    <location>
        <begin position="657"/>
        <end position="688"/>
    </location>
</feature>
<feature type="repeat" description="WD" evidence="4">
    <location>
        <begin position="150"/>
        <end position="185"/>
    </location>
</feature>
<dbReference type="PANTHER" id="PTHR14588:SF2">
    <property type="entry name" value="DDB1- AND CUL4-ASSOCIATED FACTOR 10"/>
    <property type="match status" value="1"/>
</dbReference>
<sequence>MLQSKRETSKPISKMGKKNVINRSLWLRQRENGQTLPIGHSDNFSKSLYSSIVPCTSWDHSNNLKNTMHGGVFNLEFSPDGSLLVAACEKKSVLMFDPLSRRLVHAVNNAHRDCVNCVRFLDSRVFATCSDDSTVALWDARNLKTRIRTLNGHSNWVKNIEFSPRDGLLVTSGFDGSIYTWDINSFTESGFVYNRVFHTNGLMRTRLNSDASKMVICTTGGYLIIIHNLDLNTMAQDLEGFKLETLGGSRALRHLLETLGGSRALWHQLETLGGLRALWHLLETLGGSRALWHQLETLGGSRELWHQLETLGGSRALWHQLETLGGSRALWNLLETLGGSRALWHQLETLGGSRALWHQLETLGGSRALWHQCFSVISSIVYCESGALDHAATEAGHLVLSDTTEPDRHTTGIRLYSSLFQPNMYRLMQLSQTTIPVAAEYTHLFSNERRSNRVEFVTDFPQGDDAEVVSSLQIHPQGWCALSRNISNDENSEWTCVHDIQDCDPSQVLSESVDVEEWTTASLRGTPSAAEDEEGSAAALRESRFSRLQPPTSSLVIGANSGRVVELPRIDSGIPTDGGATVRRGTVGHMNRRFSTDNMELHMSTTDVWEAVVGIREARVRRERERERAQADQSGHSRRFNENRIPGLVRVVVRRTVESTSSQPATPTATPQPTTLASDPPDERVGEETSHRYILISNQSPTLARHSLTASGLFHYRPRSDASRTNHIHQNIKRLSHYIEEPNVGKGFIKELCFSSDGRLICSPFGYGVRLLAFSSECAELSACVPAKPPMKLHELACNVSHRDIVVSTKFSPLHCMLVSGCLGGKIVWHQPVF</sequence>
<dbReference type="PROSITE" id="PS50294">
    <property type="entry name" value="WD_REPEATS_REGION"/>
    <property type="match status" value="1"/>
</dbReference>
<feature type="compositionally biased region" description="Low complexity" evidence="5">
    <location>
        <begin position="658"/>
        <end position="675"/>
    </location>
</feature>
<gene>
    <name evidence="6" type="ORF">TTEB3V08_LOCUS3119</name>
</gene>
<dbReference type="EMBL" id="OE000779">
    <property type="protein sequence ID" value="CAD7455032.1"/>
    <property type="molecule type" value="Genomic_DNA"/>
</dbReference>
<evidence type="ECO:0000256" key="2">
    <source>
        <dbReference type="ARBA" id="ARBA00022574"/>
    </source>
</evidence>
<dbReference type="InterPro" id="IPR019775">
    <property type="entry name" value="WD40_repeat_CS"/>
</dbReference>
<evidence type="ECO:0000256" key="1">
    <source>
        <dbReference type="ARBA" id="ARBA00005903"/>
    </source>
</evidence>
<keyword evidence="3" id="KW-0677">Repeat</keyword>
<organism evidence="6">
    <name type="scientific">Timema tahoe</name>
    <dbReference type="NCBI Taxonomy" id="61484"/>
    <lineage>
        <taxon>Eukaryota</taxon>
        <taxon>Metazoa</taxon>
        <taxon>Ecdysozoa</taxon>
        <taxon>Arthropoda</taxon>
        <taxon>Hexapoda</taxon>
        <taxon>Insecta</taxon>
        <taxon>Pterygota</taxon>
        <taxon>Neoptera</taxon>
        <taxon>Polyneoptera</taxon>
        <taxon>Phasmatodea</taxon>
        <taxon>Timematodea</taxon>
        <taxon>Timematoidea</taxon>
        <taxon>Timematidae</taxon>
        <taxon>Timema</taxon>
    </lineage>
</organism>
<evidence type="ECO:0000313" key="6">
    <source>
        <dbReference type="EMBL" id="CAD7455032.1"/>
    </source>
</evidence>